<name>A0ABU3ILY6_STAHA</name>
<gene>
    <name evidence="1" type="ORF">RO950_11770</name>
</gene>
<keyword evidence="2" id="KW-1185">Reference proteome</keyword>
<organism evidence="1 2">
    <name type="scientific">Staphylococcus haemolyticus</name>
    <dbReference type="NCBI Taxonomy" id="1283"/>
    <lineage>
        <taxon>Bacteria</taxon>
        <taxon>Bacillati</taxon>
        <taxon>Bacillota</taxon>
        <taxon>Bacilli</taxon>
        <taxon>Bacillales</taxon>
        <taxon>Staphylococcaceae</taxon>
        <taxon>Staphylococcus</taxon>
    </lineage>
</organism>
<evidence type="ECO:0000313" key="1">
    <source>
        <dbReference type="EMBL" id="MDT4287646.1"/>
    </source>
</evidence>
<protein>
    <submittedName>
        <fullName evidence="1">Uncharacterized protein</fullName>
    </submittedName>
</protein>
<sequence length="48" mass="5795">MEHPIQTATMDSEVKKEDKNGVYLRMERYFDESIRSANWIGKDVFKYH</sequence>
<dbReference type="RefSeq" id="WP_224743151.1">
    <property type="nucleotide sequence ID" value="NZ_CAJCFX010000008.1"/>
</dbReference>
<accession>A0ABU3ILY6</accession>
<evidence type="ECO:0000313" key="2">
    <source>
        <dbReference type="Proteomes" id="UP001269271"/>
    </source>
</evidence>
<dbReference type="EMBL" id="JAVSOO010000045">
    <property type="protein sequence ID" value="MDT4287646.1"/>
    <property type="molecule type" value="Genomic_DNA"/>
</dbReference>
<comment type="caution">
    <text evidence="1">The sequence shown here is derived from an EMBL/GenBank/DDBJ whole genome shotgun (WGS) entry which is preliminary data.</text>
</comment>
<proteinExistence type="predicted"/>
<reference evidence="1 2" key="1">
    <citation type="submission" date="2023-08" db="EMBL/GenBank/DDBJ databases">
        <title>Genomic surveillance of Staphylococcus haemolyticus neonatal outbreak in southern France.</title>
        <authorList>
            <person name="Magnan C."/>
            <person name="Morsli M."/>
            <person name="Thiery B."/>
            <person name="Salipante F."/>
            <person name="Attar J."/>
            <person name="Massimo D.M."/>
            <person name="Ory J."/>
            <person name="Pantel A."/>
            <person name="Lavigne J.-P."/>
        </authorList>
    </citation>
    <scope>NUCLEOTIDE SEQUENCE [LARGE SCALE GENOMIC DNA]</scope>
    <source>
        <strain evidence="1 2">NSH026</strain>
    </source>
</reference>
<dbReference type="Proteomes" id="UP001269271">
    <property type="component" value="Unassembled WGS sequence"/>
</dbReference>